<gene>
    <name evidence="2" type="ORF">PEDI_05280</name>
</gene>
<dbReference type="InterPro" id="IPR051309">
    <property type="entry name" value="ABCF_ATPase"/>
</dbReference>
<comment type="caution">
    <text evidence="2">The sequence shown here is derived from an EMBL/GenBank/DDBJ whole genome shotgun (WGS) entry which is preliminary data.</text>
</comment>
<dbReference type="InterPro" id="IPR003439">
    <property type="entry name" value="ABC_transporter-like_ATP-bd"/>
</dbReference>
<protein>
    <recommendedName>
        <fullName evidence="1">ABC transporter domain-containing protein</fullName>
    </recommendedName>
</protein>
<dbReference type="Gene3D" id="3.40.50.300">
    <property type="entry name" value="P-loop containing nucleotide triphosphate hydrolases"/>
    <property type="match status" value="1"/>
</dbReference>
<dbReference type="EMBL" id="BQKE01000001">
    <property type="protein sequence ID" value="GJM59976.1"/>
    <property type="molecule type" value="Genomic_DNA"/>
</dbReference>
<proteinExistence type="predicted"/>
<dbReference type="InterPro" id="IPR027417">
    <property type="entry name" value="P-loop_NTPase"/>
</dbReference>
<dbReference type="PANTHER" id="PTHR42855">
    <property type="entry name" value="ABC TRANSPORTER ATP-BINDING SUBUNIT"/>
    <property type="match status" value="1"/>
</dbReference>
<reference evidence="2 3" key="1">
    <citation type="submission" date="2021-12" db="EMBL/GenBank/DDBJ databases">
        <title>Genome sequencing of bacteria with rrn-lacking chromosome and rrn-plasmid.</title>
        <authorList>
            <person name="Anda M."/>
            <person name="Iwasaki W."/>
        </authorList>
    </citation>
    <scope>NUCLEOTIDE SEQUENCE [LARGE SCALE GENOMIC DNA]</scope>
    <source>
        <strain evidence="2 3">NBRC 15940</strain>
    </source>
</reference>
<sequence length="104" mass="11638">MPHKNRSALNYLSIEELHKSFDERLLLNGVSFGINQGQKIALVGVNGCGKSTLMKIIAGREEADKGVVAFREGVKVAFVAQSPVLRKEIAFGRRFLMRRILRCH</sequence>
<evidence type="ECO:0000259" key="1">
    <source>
        <dbReference type="Pfam" id="PF00005"/>
    </source>
</evidence>
<dbReference type="Pfam" id="PF00005">
    <property type="entry name" value="ABC_tran"/>
    <property type="match status" value="1"/>
</dbReference>
<dbReference type="SUPFAM" id="SSF52540">
    <property type="entry name" value="P-loop containing nucleoside triphosphate hydrolases"/>
    <property type="match status" value="1"/>
</dbReference>
<dbReference type="GO" id="GO:0016887">
    <property type="term" value="F:ATP hydrolysis activity"/>
    <property type="evidence" value="ECO:0007669"/>
    <property type="project" value="InterPro"/>
</dbReference>
<organism evidence="2 3">
    <name type="scientific">Persicobacter diffluens</name>
    <dbReference type="NCBI Taxonomy" id="981"/>
    <lineage>
        <taxon>Bacteria</taxon>
        <taxon>Pseudomonadati</taxon>
        <taxon>Bacteroidota</taxon>
        <taxon>Cytophagia</taxon>
        <taxon>Cytophagales</taxon>
        <taxon>Persicobacteraceae</taxon>
        <taxon>Persicobacter</taxon>
    </lineage>
</organism>
<dbReference type="AlphaFoldDB" id="A0AAN4VU17"/>
<evidence type="ECO:0000313" key="2">
    <source>
        <dbReference type="EMBL" id="GJM59976.1"/>
    </source>
</evidence>
<keyword evidence="3" id="KW-1185">Reference proteome</keyword>
<evidence type="ECO:0000313" key="3">
    <source>
        <dbReference type="Proteomes" id="UP001310022"/>
    </source>
</evidence>
<dbReference type="Proteomes" id="UP001310022">
    <property type="component" value="Unassembled WGS sequence"/>
</dbReference>
<accession>A0AAN4VU17</accession>
<dbReference type="GO" id="GO:0005524">
    <property type="term" value="F:ATP binding"/>
    <property type="evidence" value="ECO:0007669"/>
    <property type="project" value="InterPro"/>
</dbReference>
<feature type="domain" description="ABC transporter" evidence="1">
    <location>
        <begin position="27"/>
        <end position="90"/>
    </location>
</feature>
<dbReference type="PANTHER" id="PTHR42855:SF1">
    <property type="entry name" value="ABC TRANSPORTER DOMAIN-CONTAINING PROTEIN"/>
    <property type="match status" value="1"/>
</dbReference>
<name>A0AAN4VU17_9BACT</name>